<protein>
    <submittedName>
        <fullName evidence="1">Uncharacterized protein</fullName>
    </submittedName>
</protein>
<organism evidence="1 2">
    <name type="scientific">Brenthis ino</name>
    <name type="common">lesser marbled fritillary</name>
    <dbReference type="NCBI Taxonomy" id="405034"/>
    <lineage>
        <taxon>Eukaryota</taxon>
        <taxon>Metazoa</taxon>
        <taxon>Ecdysozoa</taxon>
        <taxon>Arthropoda</taxon>
        <taxon>Hexapoda</taxon>
        <taxon>Insecta</taxon>
        <taxon>Pterygota</taxon>
        <taxon>Neoptera</taxon>
        <taxon>Endopterygota</taxon>
        <taxon>Lepidoptera</taxon>
        <taxon>Glossata</taxon>
        <taxon>Ditrysia</taxon>
        <taxon>Papilionoidea</taxon>
        <taxon>Nymphalidae</taxon>
        <taxon>Heliconiinae</taxon>
        <taxon>Argynnini</taxon>
        <taxon>Brenthis</taxon>
    </lineage>
</organism>
<name>A0A8J9V898_9NEOP</name>
<gene>
    <name evidence="1" type="ORF">BINO364_LOCUS1625</name>
</gene>
<evidence type="ECO:0000313" key="2">
    <source>
        <dbReference type="Proteomes" id="UP000838878"/>
    </source>
</evidence>
<sequence>MAYTGGPIMMSFVIDELRKKTYDLSDILYEIPWENMSISNQKIVMLVLQKMQIIMDFKAFGGIRAGIAPMISILKTTFSYYVMLKSTVTVE</sequence>
<dbReference type="EMBL" id="OV170221">
    <property type="protein sequence ID" value="CAH0714595.1"/>
    <property type="molecule type" value="Genomic_DNA"/>
</dbReference>
<keyword evidence="2" id="KW-1185">Reference proteome</keyword>
<evidence type="ECO:0000313" key="1">
    <source>
        <dbReference type="EMBL" id="CAH0714595.1"/>
    </source>
</evidence>
<feature type="non-terminal residue" evidence="1">
    <location>
        <position position="91"/>
    </location>
</feature>
<reference evidence="1" key="1">
    <citation type="submission" date="2021-12" db="EMBL/GenBank/DDBJ databases">
        <authorList>
            <person name="Martin H S."/>
        </authorList>
    </citation>
    <scope>NUCLEOTIDE SEQUENCE</scope>
</reference>
<accession>A0A8J9V898</accession>
<dbReference type="AlphaFoldDB" id="A0A8J9V898"/>
<proteinExistence type="predicted"/>
<dbReference type="Proteomes" id="UP000838878">
    <property type="component" value="Chromosome 1"/>
</dbReference>
<dbReference type="OrthoDB" id="7475020at2759"/>